<dbReference type="SUPFAM" id="SSF52518">
    <property type="entry name" value="Thiamin diphosphate-binding fold (THDP-binding)"/>
    <property type="match status" value="1"/>
</dbReference>
<reference evidence="7 8" key="1">
    <citation type="journal article" date="2019" name="Genome Biol. Evol.">
        <title>The Rhododendron genome and chromosomal organization provide insight into shared whole-genome duplications across the heath family (Ericaceae).</title>
        <authorList>
            <person name="Soza V.L."/>
            <person name="Lindsley D."/>
            <person name="Waalkes A."/>
            <person name="Ramage E."/>
            <person name="Patwardhan R.P."/>
            <person name="Burton J.N."/>
            <person name="Adey A."/>
            <person name="Kumar A."/>
            <person name="Qiu R."/>
            <person name="Shendure J."/>
            <person name="Hall B."/>
        </authorList>
    </citation>
    <scope>NUCLEOTIDE SEQUENCE [LARGE SCALE GENOMIC DNA]</scope>
    <source>
        <strain evidence="7">RSF 1966-606</strain>
    </source>
</reference>
<dbReference type="InterPro" id="IPR029061">
    <property type="entry name" value="THDP-binding"/>
</dbReference>
<dbReference type="SUPFAM" id="SSF52922">
    <property type="entry name" value="TK C-terminal domain-like"/>
    <property type="match status" value="1"/>
</dbReference>
<gene>
    <name evidence="7" type="ORF">C3L33_05739</name>
</gene>
<dbReference type="SMART" id="SM00861">
    <property type="entry name" value="Transket_pyr"/>
    <property type="match status" value="1"/>
</dbReference>
<dbReference type="GO" id="GO:0003863">
    <property type="term" value="F:branched-chain 2-oxo acid dehydrogenase activity"/>
    <property type="evidence" value="ECO:0007669"/>
    <property type="project" value="UniProtKB-EC"/>
</dbReference>
<evidence type="ECO:0000256" key="3">
    <source>
        <dbReference type="ARBA" id="ARBA00023002"/>
    </source>
</evidence>
<accession>A0A6A4LSW7</accession>
<keyword evidence="3" id="KW-0560">Oxidoreductase</keyword>
<dbReference type="Gene3D" id="3.40.50.920">
    <property type="match status" value="1"/>
</dbReference>
<dbReference type="Gene3D" id="3.40.50.970">
    <property type="match status" value="1"/>
</dbReference>
<organism evidence="7 8">
    <name type="scientific">Rhododendron williamsianum</name>
    <dbReference type="NCBI Taxonomy" id="262921"/>
    <lineage>
        <taxon>Eukaryota</taxon>
        <taxon>Viridiplantae</taxon>
        <taxon>Streptophyta</taxon>
        <taxon>Embryophyta</taxon>
        <taxon>Tracheophyta</taxon>
        <taxon>Spermatophyta</taxon>
        <taxon>Magnoliopsida</taxon>
        <taxon>eudicotyledons</taxon>
        <taxon>Gunneridae</taxon>
        <taxon>Pentapetalae</taxon>
        <taxon>asterids</taxon>
        <taxon>Ericales</taxon>
        <taxon>Ericaceae</taxon>
        <taxon>Ericoideae</taxon>
        <taxon>Rhodoreae</taxon>
        <taxon>Rhododendron</taxon>
    </lineage>
</organism>
<dbReference type="InterPro" id="IPR005475">
    <property type="entry name" value="Transketolase-like_Pyr-bd"/>
</dbReference>
<comment type="cofactor">
    <cofactor evidence="1">
        <name>thiamine diphosphate</name>
        <dbReference type="ChEBI" id="CHEBI:58937"/>
    </cofactor>
</comment>
<evidence type="ECO:0000256" key="1">
    <source>
        <dbReference type="ARBA" id="ARBA00001964"/>
    </source>
</evidence>
<evidence type="ECO:0000313" key="7">
    <source>
        <dbReference type="EMBL" id="KAE9462353.1"/>
    </source>
</evidence>
<dbReference type="OrthoDB" id="878at2759"/>
<sequence>MTTTTTSLRRFPRFDFVSKFTATSCSSSRRGFSTTTSSSSSGGSCTEYSLTLQQQLESGSRGKSINLFSAINQALHIALDSDPRSFSIPVLYSAYVFGEDVSFGGVFRCTTGLADRFGKQRVFNTPLCEQGIVGFGIGLAAMGNRAIAEIHWLTEFLLRRLLMKRLNSDTGVAISLTVEIIYDFSGLTIRAPYGAVGHGGHYHSQSPEAFFCHVPGIKWLYRLAVEEVPEQDYMLPLSEAEVIREGSDISLVGWGAQLSVMEQACVEAEKEGISCELIDLKTLLPWDKETVEASVCKTGRLLISHEAPVTGGFGAEISASIVERCFLRLEAPVARICGLDTPFPLVFEPFYMPTKNKVASFQNA</sequence>
<dbReference type="EMBL" id="QEFC01000900">
    <property type="protein sequence ID" value="KAE9462353.1"/>
    <property type="molecule type" value="Genomic_DNA"/>
</dbReference>
<evidence type="ECO:0000259" key="6">
    <source>
        <dbReference type="SMART" id="SM00861"/>
    </source>
</evidence>
<dbReference type="Pfam" id="PF02779">
    <property type="entry name" value="Transket_pyr"/>
    <property type="match status" value="1"/>
</dbReference>
<feature type="region of interest" description="Disordered" evidence="5">
    <location>
        <begin position="26"/>
        <end position="45"/>
    </location>
</feature>
<protein>
    <recommendedName>
        <fullName evidence="2">3-methyl-2-oxobutanoate dehydrogenase (2-methylpropanoyl-transferring)</fullName>
        <ecNumber evidence="2">1.2.4.4</ecNumber>
    </recommendedName>
</protein>
<evidence type="ECO:0000256" key="5">
    <source>
        <dbReference type="SAM" id="MobiDB-lite"/>
    </source>
</evidence>
<dbReference type="EC" id="1.2.4.4" evidence="2"/>
<dbReference type="GO" id="GO:0009083">
    <property type="term" value="P:branched-chain amino acid catabolic process"/>
    <property type="evidence" value="ECO:0007669"/>
    <property type="project" value="TreeGrafter"/>
</dbReference>
<dbReference type="Proteomes" id="UP000428333">
    <property type="component" value="Linkage Group LG04"/>
</dbReference>
<dbReference type="FunFam" id="3.40.50.920:FF:000004">
    <property type="entry name" value="2-oxoisovalerate dehydrogenase subunit beta 1, mitochondrial"/>
    <property type="match status" value="1"/>
</dbReference>
<name>A0A6A4LSW7_9ERIC</name>
<dbReference type="InterPro" id="IPR009014">
    <property type="entry name" value="Transketo_C/PFOR_II"/>
</dbReference>
<feature type="domain" description="Transketolase-like pyrimidine-binding" evidence="6">
    <location>
        <begin position="65"/>
        <end position="237"/>
    </location>
</feature>
<feature type="non-terminal residue" evidence="7">
    <location>
        <position position="1"/>
    </location>
</feature>
<dbReference type="PANTHER" id="PTHR42980:SF1">
    <property type="entry name" value="2-OXOISOVALERATE DEHYDROGENASE SUBUNIT BETA, MITOCHONDRIAL"/>
    <property type="match status" value="1"/>
</dbReference>
<proteinExistence type="predicted"/>
<comment type="caution">
    <text evidence="7">The sequence shown here is derived from an EMBL/GenBank/DDBJ whole genome shotgun (WGS) entry which is preliminary data.</text>
</comment>
<dbReference type="AlphaFoldDB" id="A0A6A4LSW7"/>
<dbReference type="GO" id="GO:0007584">
    <property type="term" value="P:response to nutrient"/>
    <property type="evidence" value="ECO:0007669"/>
    <property type="project" value="TreeGrafter"/>
</dbReference>
<comment type="catalytic activity">
    <reaction evidence="4">
        <text>N(6)-[(R)-lipoyl]-L-lysyl-[protein] + 3-methyl-2-oxobutanoate + H(+) = N(6)-[(R)-S(8)-2-methylpropanoyldihydrolipoyl]-L-lysyl-[protein] + CO2</text>
        <dbReference type="Rhea" id="RHEA:13457"/>
        <dbReference type="Rhea" id="RHEA-COMP:10474"/>
        <dbReference type="Rhea" id="RHEA-COMP:10497"/>
        <dbReference type="ChEBI" id="CHEBI:11851"/>
        <dbReference type="ChEBI" id="CHEBI:15378"/>
        <dbReference type="ChEBI" id="CHEBI:16526"/>
        <dbReference type="ChEBI" id="CHEBI:83099"/>
        <dbReference type="ChEBI" id="CHEBI:83142"/>
        <dbReference type="EC" id="1.2.4.4"/>
    </reaction>
    <physiologicalReaction direction="left-to-right" evidence="4">
        <dbReference type="Rhea" id="RHEA:13458"/>
    </physiologicalReaction>
</comment>
<evidence type="ECO:0000313" key="8">
    <source>
        <dbReference type="Proteomes" id="UP000428333"/>
    </source>
</evidence>
<evidence type="ECO:0000256" key="4">
    <source>
        <dbReference type="ARBA" id="ARBA00051764"/>
    </source>
</evidence>
<evidence type="ECO:0000256" key="2">
    <source>
        <dbReference type="ARBA" id="ARBA00012277"/>
    </source>
</evidence>
<keyword evidence="8" id="KW-1185">Reference proteome</keyword>
<dbReference type="Pfam" id="PF02780">
    <property type="entry name" value="Transketolase_C"/>
    <property type="match status" value="1"/>
</dbReference>
<dbReference type="PANTHER" id="PTHR42980">
    <property type="entry name" value="2-OXOISOVALERATE DEHYDROGENASE SUBUNIT BETA-RELATED"/>
    <property type="match status" value="1"/>
</dbReference>
<dbReference type="InterPro" id="IPR033248">
    <property type="entry name" value="Transketolase_C"/>
</dbReference>